<sequence length="74" mass="8563">AAAVTTFLQLADQCLTSALDRSQAAEQLGKVRGLVLKKFTSDSETTRWRFTRDCLLRIFWPFVWSQLRLRCNLN</sequence>
<dbReference type="HOGENOM" id="CLU_2694266_0_0_1"/>
<dbReference type="Proteomes" id="UP000000589">
    <property type="component" value="Chromosome 8"/>
</dbReference>
<reference evidence="3 5" key="2">
    <citation type="journal article" date="2011" name="PLoS Biol.">
        <title>Modernizing reference genome assemblies.</title>
        <authorList>
            <person name="Church D.M."/>
            <person name="Schneider V.A."/>
            <person name="Graves T."/>
            <person name="Auger K."/>
            <person name="Cunningham F."/>
            <person name="Bouk N."/>
            <person name="Chen H.C."/>
            <person name="Agarwala R."/>
            <person name="McLaren W.M."/>
            <person name="Ritchie G.R."/>
            <person name="Albracht D."/>
            <person name="Kremitzki M."/>
            <person name="Rock S."/>
            <person name="Kotkiewicz H."/>
            <person name="Kremitzki C."/>
            <person name="Wollam A."/>
            <person name="Trani L."/>
            <person name="Fulton L."/>
            <person name="Fulton R."/>
            <person name="Matthews L."/>
            <person name="Whitehead S."/>
            <person name="Chow W."/>
            <person name="Torrance J."/>
            <person name="Dunn M."/>
            <person name="Harden G."/>
            <person name="Threadgold G."/>
            <person name="Wood J."/>
            <person name="Collins J."/>
            <person name="Heath P."/>
            <person name="Griffiths G."/>
            <person name="Pelan S."/>
            <person name="Grafham D."/>
            <person name="Eichler E.E."/>
            <person name="Weinstock G."/>
            <person name="Mardis E.R."/>
            <person name="Wilson R.K."/>
            <person name="Howe K."/>
            <person name="Flicek P."/>
            <person name="Hubbard T."/>
        </authorList>
    </citation>
    <scope>NUCLEOTIDE SEQUENCE [LARGE SCALE GENOMIC DNA]</scope>
    <source>
        <strain evidence="3 5">C57BL/6J</strain>
    </source>
</reference>
<dbReference type="Antibodypedia" id="27719">
    <property type="antibodies" value="49 antibodies from 10 providers"/>
</dbReference>
<dbReference type="GeneTree" id="ENSGT00940000154149"/>
<reference evidence="3 5" key="1">
    <citation type="journal article" date="2009" name="PLoS Biol.">
        <title>Lineage-specific biology revealed by a finished genome assembly of the mouse.</title>
        <authorList>
            <consortium name="Mouse Genome Sequencing Consortium"/>
            <person name="Church D.M."/>
            <person name="Goodstadt L."/>
            <person name="Hillier L.W."/>
            <person name="Zody M.C."/>
            <person name="Goldstein S."/>
            <person name="She X."/>
            <person name="Bult C.J."/>
            <person name="Agarwala R."/>
            <person name="Cherry J.L."/>
            <person name="DiCuccio M."/>
            <person name="Hlavina W."/>
            <person name="Kapustin Y."/>
            <person name="Meric P."/>
            <person name="Maglott D."/>
            <person name="Birtle Z."/>
            <person name="Marques A.C."/>
            <person name="Graves T."/>
            <person name="Zhou S."/>
            <person name="Teague B."/>
            <person name="Potamousis K."/>
            <person name="Churas C."/>
            <person name="Place M."/>
            <person name="Herschleb J."/>
            <person name="Runnheim R."/>
            <person name="Forrest D."/>
            <person name="Amos-Landgraf J."/>
            <person name="Schwartz D.C."/>
            <person name="Cheng Z."/>
            <person name="Lindblad-Toh K."/>
            <person name="Eichler E.E."/>
            <person name="Ponting C.P."/>
        </authorList>
    </citation>
    <scope>NUCLEOTIDE SEQUENCE [LARGE SCALE GENOMIC DNA]</scope>
    <source>
        <strain evidence="3 5">C57BL/6J</strain>
    </source>
</reference>
<dbReference type="ExpressionAtlas" id="G5E8W2">
    <property type="expression patterns" value="baseline and differential"/>
</dbReference>
<dbReference type="InterPro" id="IPR059060">
    <property type="entry name" value="Niban_1/2/3_dom"/>
</dbReference>
<dbReference type="PANTHER" id="PTHR14392:SF4">
    <property type="entry name" value="PROTEIN NIBAN 3"/>
    <property type="match status" value="1"/>
</dbReference>
<evidence type="ECO:0000256" key="1">
    <source>
        <dbReference type="ARBA" id="ARBA00010251"/>
    </source>
</evidence>
<dbReference type="Pfam" id="PF26086">
    <property type="entry name" value="Niban2"/>
    <property type="match status" value="1"/>
</dbReference>
<organism evidence="3 5">
    <name type="scientific">Mus musculus</name>
    <name type="common">Mouse</name>
    <dbReference type="NCBI Taxonomy" id="10090"/>
    <lineage>
        <taxon>Eukaryota</taxon>
        <taxon>Metazoa</taxon>
        <taxon>Chordata</taxon>
        <taxon>Craniata</taxon>
        <taxon>Vertebrata</taxon>
        <taxon>Euteleostomi</taxon>
        <taxon>Mammalia</taxon>
        <taxon>Eutheria</taxon>
        <taxon>Euarchontoglires</taxon>
        <taxon>Glires</taxon>
        <taxon>Rodentia</taxon>
        <taxon>Myomorpha</taxon>
        <taxon>Muroidea</taxon>
        <taxon>Muridae</taxon>
        <taxon>Murinae</taxon>
        <taxon>Mus</taxon>
        <taxon>Mus</taxon>
    </lineage>
</organism>
<evidence type="ECO:0000259" key="2">
    <source>
        <dbReference type="Pfam" id="PF26086"/>
    </source>
</evidence>
<evidence type="ECO:0000313" key="3">
    <source>
        <dbReference type="Ensembl" id="ENSMUSP00000123621.2"/>
    </source>
</evidence>
<dbReference type="SMR" id="G5E8W2"/>
<feature type="non-terminal residue" evidence="3">
    <location>
        <position position="1"/>
    </location>
</feature>
<dbReference type="AlphaFoldDB" id="G5E8W2"/>
<evidence type="ECO:0000313" key="4">
    <source>
        <dbReference type="MGI" id="MGI:3686743"/>
    </source>
</evidence>
<dbReference type="InterPro" id="IPR026088">
    <property type="entry name" value="Niban-like"/>
</dbReference>
<accession>G5E8W2</accession>
<dbReference type="AGR" id="MGI:3686743"/>
<dbReference type="PANTHER" id="PTHR14392">
    <property type="entry name" value="NIBAN FAMILY MEMBER"/>
    <property type="match status" value="1"/>
</dbReference>
<reference evidence="3" key="3">
    <citation type="submission" date="2025-08" db="UniProtKB">
        <authorList>
            <consortium name="Ensembl"/>
        </authorList>
    </citation>
    <scope>IDENTIFICATION</scope>
    <source>
        <strain evidence="3">C57BL/6J</strain>
    </source>
</reference>
<evidence type="ECO:0000313" key="5">
    <source>
        <dbReference type="Proteomes" id="UP000000589"/>
    </source>
</evidence>
<name>G5E8W2_MOUSE</name>
<dbReference type="MGI" id="MGI:3686743">
    <property type="gene designation" value="Niban3"/>
</dbReference>
<reference evidence="3" key="4">
    <citation type="submission" date="2025-09" db="UniProtKB">
        <authorList>
            <consortium name="Ensembl"/>
        </authorList>
    </citation>
    <scope>IDENTIFICATION</scope>
    <source>
        <strain evidence="3">C57BL/6J</strain>
    </source>
</reference>
<comment type="similarity">
    <text evidence="1">Belongs to the Niban family.</text>
</comment>
<dbReference type="VEuPathDB" id="HostDB:ENSMUSG00000043243"/>
<proteinExistence type="inferred from homology"/>
<protein>
    <submittedName>
        <fullName evidence="3">Niban apoptosis regulator 3</fullName>
    </submittedName>
</protein>
<feature type="domain" description="Niban 1/2/3" evidence="2">
    <location>
        <begin position="2"/>
        <end position="61"/>
    </location>
</feature>
<dbReference type="Ensembl" id="ENSMUST00000126559.2">
    <property type="protein sequence ID" value="ENSMUSP00000123621.2"/>
    <property type="gene ID" value="ENSMUSG00000043243.16"/>
</dbReference>
<gene>
    <name evidence="3 4" type="primary">Niban3</name>
    <name evidence="4" type="synonym">Fam129c</name>
</gene>
<dbReference type="Bgee" id="ENSMUSG00000043243">
    <property type="expression patterns" value="Expressed in spleen and 134 other cell types or tissues"/>
</dbReference>
<keyword evidence="5" id="KW-1185">Reference proteome</keyword>